<gene>
    <name evidence="6" type="primary">LOC113735287</name>
</gene>
<dbReference type="AlphaFoldDB" id="A0A6P6WTU0"/>
<evidence type="ECO:0000313" key="6">
    <source>
        <dbReference type="RefSeq" id="XP_027118111.2"/>
    </source>
</evidence>
<dbReference type="SUPFAM" id="SSF53756">
    <property type="entry name" value="UDP-Glycosyltransferase/glycogen phosphorylase"/>
    <property type="match status" value="1"/>
</dbReference>
<keyword evidence="3" id="KW-0328">Glycosyltransferase</keyword>
<evidence type="ECO:0000256" key="1">
    <source>
        <dbReference type="ARBA" id="ARBA00009995"/>
    </source>
</evidence>
<dbReference type="EC" id="2.4.1.-" evidence="4"/>
<dbReference type="Proteomes" id="UP001652660">
    <property type="component" value="Chromosome 3c"/>
</dbReference>
<dbReference type="OrthoDB" id="5835829at2759"/>
<keyword evidence="5" id="KW-1185">Reference proteome</keyword>
<sequence length="475" mass="52724">MTTQDFSSNTMKKQQPHILISCLAAQGHLNPSFQLAKSLALAGARVTFATTIYGFSRIKNLPSFSGLSFASFSDGYDDAESRKNFKADSFFADLTHVGSKNLTKLIQTLSDEDRRVTFLIYGIMMPWAAEVASGMNIPSAFLSFQCAAALAIYHKYFNSQDGVYDGVRKIEPTISVKLPDLPLFENCDLPTILVPTDPQFASAPPIFHEHIRALEKDSKPCVLVNTFAELEEASIRAIVDHMNVIPIGPLFPCVHSDGNDLSDKSVSLDLFECHENDYLQWLDSKPEKSVVYTAFGSLTKLKKDEKLEILHGLEETGRHYMIVMRAVENEDEEVKEMMENGLNGKGKIVPWCSQMEVLCHKSIGCFFTHCGWNSTLESLVAGVPIVGCPHFADQTTNAKLIEEVWGNGVRAKANEDGVVGREEIRRCVDVLLGGGEKGEEIRRNAAKWRGLALEAMKENGSSHNNFKLFLDCLDN</sequence>
<evidence type="ECO:0000313" key="5">
    <source>
        <dbReference type="Proteomes" id="UP001652660"/>
    </source>
</evidence>
<dbReference type="GO" id="GO:0080044">
    <property type="term" value="F:quercetin 7-O-glucosyltransferase activity"/>
    <property type="evidence" value="ECO:0007669"/>
    <property type="project" value="TreeGrafter"/>
</dbReference>
<dbReference type="GeneID" id="113735287"/>
<evidence type="ECO:0000256" key="2">
    <source>
        <dbReference type="ARBA" id="ARBA00022679"/>
    </source>
</evidence>
<reference evidence="5" key="1">
    <citation type="journal article" date="2025" name="Foods">
        <title>Unveiling the Microbial Signatures of Arabica Coffee Cherries: Insights into Ripeness Specific Diversity, Functional Traits, and Implications for Quality and Safety.</title>
        <authorList>
            <consortium name="RefSeq"/>
            <person name="Tenea G.N."/>
            <person name="Cifuentes V."/>
            <person name="Reyes P."/>
            <person name="Cevallos-Vallejos M."/>
        </authorList>
    </citation>
    <scope>NUCLEOTIDE SEQUENCE [LARGE SCALE GENOMIC DNA]</scope>
</reference>
<dbReference type="InterPro" id="IPR035595">
    <property type="entry name" value="UDP_glycos_trans_CS"/>
</dbReference>
<dbReference type="PANTHER" id="PTHR11926:SF1534">
    <property type="entry name" value="GLYCOSYLTRANSFERASE"/>
    <property type="match status" value="1"/>
</dbReference>
<keyword evidence="2 3" id="KW-0808">Transferase</keyword>
<protein>
    <recommendedName>
        <fullName evidence="4">Glycosyltransferase</fullName>
        <ecNumber evidence="4">2.4.1.-</ecNumber>
    </recommendedName>
</protein>
<organism evidence="5 6">
    <name type="scientific">Coffea arabica</name>
    <name type="common">Arabian coffee</name>
    <dbReference type="NCBI Taxonomy" id="13443"/>
    <lineage>
        <taxon>Eukaryota</taxon>
        <taxon>Viridiplantae</taxon>
        <taxon>Streptophyta</taxon>
        <taxon>Embryophyta</taxon>
        <taxon>Tracheophyta</taxon>
        <taxon>Spermatophyta</taxon>
        <taxon>Magnoliopsida</taxon>
        <taxon>eudicotyledons</taxon>
        <taxon>Gunneridae</taxon>
        <taxon>Pentapetalae</taxon>
        <taxon>asterids</taxon>
        <taxon>lamiids</taxon>
        <taxon>Gentianales</taxon>
        <taxon>Rubiaceae</taxon>
        <taxon>Ixoroideae</taxon>
        <taxon>Gardenieae complex</taxon>
        <taxon>Bertiereae - Coffeeae clade</taxon>
        <taxon>Coffeeae</taxon>
        <taxon>Coffea</taxon>
    </lineage>
</organism>
<dbReference type="PROSITE" id="PS00375">
    <property type="entry name" value="UDPGT"/>
    <property type="match status" value="1"/>
</dbReference>
<dbReference type="Gene3D" id="3.40.50.2000">
    <property type="entry name" value="Glycogen Phosphorylase B"/>
    <property type="match status" value="2"/>
</dbReference>
<evidence type="ECO:0000256" key="4">
    <source>
        <dbReference type="RuleBase" id="RU362057"/>
    </source>
</evidence>
<dbReference type="CDD" id="cd03784">
    <property type="entry name" value="GT1_Gtf-like"/>
    <property type="match status" value="1"/>
</dbReference>
<evidence type="ECO:0000256" key="3">
    <source>
        <dbReference type="RuleBase" id="RU003718"/>
    </source>
</evidence>
<proteinExistence type="inferred from homology"/>
<dbReference type="Pfam" id="PF00201">
    <property type="entry name" value="UDPGT"/>
    <property type="match status" value="1"/>
</dbReference>
<comment type="similarity">
    <text evidence="1 3">Belongs to the UDP-glycosyltransferase family.</text>
</comment>
<dbReference type="InterPro" id="IPR002213">
    <property type="entry name" value="UDP_glucos_trans"/>
</dbReference>
<dbReference type="GO" id="GO:0080043">
    <property type="term" value="F:quercetin 3-O-glucosyltransferase activity"/>
    <property type="evidence" value="ECO:0007669"/>
    <property type="project" value="TreeGrafter"/>
</dbReference>
<dbReference type="PANTHER" id="PTHR11926">
    <property type="entry name" value="GLUCOSYL/GLUCURONOSYL TRANSFERASES"/>
    <property type="match status" value="1"/>
</dbReference>
<name>A0A6P6WTU0_COFAR</name>
<accession>A0A6P6WTU0</accession>
<dbReference type="RefSeq" id="XP_027118111.2">
    <property type="nucleotide sequence ID" value="XM_027262310.2"/>
</dbReference>
<reference evidence="6" key="2">
    <citation type="submission" date="2025-08" db="UniProtKB">
        <authorList>
            <consortium name="RefSeq"/>
        </authorList>
    </citation>
    <scope>IDENTIFICATION</scope>
    <source>
        <tissue evidence="6">Leaves</tissue>
    </source>
</reference>